<evidence type="ECO:0000313" key="3">
    <source>
        <dbReference type="Proteomes" id="UP000664132"/>
    </source>
</evidence>
<comment type="caution">
    <text evidence="2">The sequence shown here is derived from an EMBL/GenBank/DDBJ whole genome shotgun (WGS) entry which is preliminary data.</text>
</comment>
<feature type="compositionally biased region" description="Polar residues" evidence="1">
    <location>
        <begin position="414"/>
        <end position="424"/>
    </location>
</feature>
<feature type="region of interest" description="Disordered" evidence="1">
    <location>
        <begin position="358"/>
        <end position="424"/>
    </location>
</feature>
<feature type="compositionally biased region" description="Low complexity" evidence="1">
    <location>
        <begin position="201"/>
        <end position="213"/>
    </location>
</feature>
<dbReference type="Proteomes" id="UP000664132">
    <property type="component" value="Unassembled WGS sequence"/>
</dbReference>
<gene>
    <name evidence="2" type="ORF">IFR04_012608</name>
</gene>
<feature type="compositionally biased region" description="Polar residues" evidence="1">
    <location>
        <begin position="251"/>
        <end position="264"/>
    </location>
</feature>
<dbReference type="EMBL" id="JAFJYH010000273">
    <property type="protein sequence ID" value="KAG4414270.1"/>
    <property type="molecule type" value="Genomic_DNA"/>
</dbReference>
<keyword evidence="3" id="KW-1185">Reference proteome</keyword>
<organism evidence="2 3">
    <name type="scientific">Cadophora malorum</name>
    <dbReference type="NCBI Taxonomy" id="108018"/>
    <lineage>
        <taxon>Eukaryota</taxon>
        <taxon>Fungi</taxon>
        <taxon>Dikarya</taxon>
        <taxon>Ascomycota</taxon>
        <taxon>Pezizomycotina</taxon>
        <taxon>Leotiomycetes</taxon>
        <taxon>Helotiales</taxon>
        <taxon>Ploettnerulaceae</taxon>
        <taxon>Cadophora</taxon>
    </lineage>
</organism>
<name>A0A8H7T3Y2_9HELO</name>
<feature type="compositionally biased region" description="Pro residues" evidence="1">
    <location>
        <begin position="363"/>
        <end position="372"/>
    </location>
</feature>
<proteinExistence type="predicted"/>
<feature type="compositionally biased region" description="Basic and acidic residues" evidence="1">
    <location>
        <begin position="394"/>
        <end position="404"/>
    </location>
</feature>
<dbReference type="AlphaFoldDB" id="A0A8H7T3Y2"/>
<accession>A0A8H7T3Y2</accession>
<protein>
    <submittedName>
        <fullName evidence="2">Uncharacterized protein</fullName>
    </submittedName>
</protein>
<feature type="region of interest" description="Disordered" evidence="1">
    <location>
        <begin position="151"/>
        <end position="340"/>
    </location>
</feature>
<feature type="compositionally biased region" description="Basic and acidic residues" evidence="1">
    <location>
        <begin position="266"/>
        <end position="295"/>
    </location>
</feature>
<evidence type="ECO:0000313" key="2">
    <source>
        <dbReference type="EMBL" id="KAG4414270.1"/>
    </source>
</evidence>
<feature type="compositionally biased region" description="Basic and acidic residues" evidence="1">
    <location>
        <begin position="151"/>
        <end position="175"/>
    </location>
</feature>
<dbReference type="OrthoDB" id="3550832at2759"/>
<sequence length="463" mass="53073">MCHLLTTYHCAHTQLDTRYHCKDYHHRYNLAKRQQSLGIFSCFFPSPRIRIICSIPRETRIVLDLCPKCKLAKVCADTQLEAQKAREAQDSQNWEKIRDEQVVKARQEKERAAYRCQLCIAEGRRPDERNRAANGGLCCARGLAEFADLNKTRIPRPRDGSSRREVERERIRQEGIPRPQTGVSRIPMQQRESMRGAQKTLPQKPMSQQQLPQKPLPQKPLPPKPLPQKPLSQPPRTRPSARQPEMRQVEKQTVPQWQASSSQKATRREQKSDKPRELRRVKSREKLRSDARKAADSYGWDRQQKDSTYLEPNLIKQYINTPGADPRTIGSGPPIPEPLYEEPAIDWNRWIAAKQGSHGRLPPGMPEGPLPIRPLKTRRGKTVPSISRKPVPIRKPDGMRELRVDPVSPLLSPMKSNPSPVSPSAITEELMSDLDEHLVDAMHSWTPIPIAAPPPVFRNVQWR</sequence>
<reference evidence="2" key="1">
    <citation type="submission" date="2021-02" db="EMBL/GenBank/DDBJ databases">
        <title>Genome sequence Cadophora malorum strain M34.</title>
        <authorList>
            <person name="Stefanovic E."/>
            <person name="Vu D."/>
            <person name="Scully C."/>
            <person name="Dijksterhuis J."/>
            <person name="Roader J."/>
            <person name="Houbraken J."/>
        </authorList>
    </citation>
    <scope>NUCLEOTIDE SEQUENCE</scope>
    <source>
        <strain evidence="2">M34</strain>
    </source>
</reference>
<evidence type="ECO:0000256" key="1">
    <source>
        <dbReference type="SAM" id="MobiDB-lite"/>
    </source>
</evidence>
<feature type="compositionally biased region" description="Pro residues" evidence="1">
    <location>
        <begin position="214"/>
        <end position="237"/>
    </location>
</feature>